<accession>A0A921LQ59</accession>
<reference evidence="2" key="1">
    <citation type="journal article" date="2021" name="PeerJ">
        <title>Extensive microbial diversity within the chicken gut microbiome revealed by metagenomics and culture.</title>
        <authorList>
            <person name="Gilroy R."/>
            <person name="Ravi A."/>
            <person name="Getino M."/>
            <person name="Pursley I."/>
            <person name="Horton D.L."/>
            <person name="Alikhan N.F."/>
            <person name="Baker D."/>
            <person name="Gharbi K."/>
            <person name="Hall N."/>
            <person name="Watson M."/>
            <person name="Adriaenssens E.M."/>
            <person name="Foster-Nyarko E."/>
            <person name="Jarju S."/>
            <person name="Secka A."/>
            <person name="Antonio M."/>
            <person name="Oren A."/>
            <person name="Chaudhuri R.R."/>
            <person name="La Ragione R."/>
            <person name="Hildebrand F."/>
            <person name="Pallen M.J."/>
        </authorList>
    </citation>
    <scope>NUCLEOTIDE SEQUENCE</scope>
    <source>
        <strain evidence="2">ChiGjej2B2-7701</strain>
    </source>
</reference>
<proteinExistence type="predicted"/>
<reference evidence="2" key="2">
    <citation type="submission" date="2021-09" db="EMBL/GenBank/DDBJ databases">
        <authorList>
            <person name="Gilroy R."/>
        </authorList>
    </citation>
    <scope>NUCLEOTIDE SEQUENCE</scope>
    <source>
        <strain evidence="2">ChiGjej2B2-7701</strain>
    </source>
</reference>
<dbReference type="Proteomes" id="UP000746751">
    <property type="component" value="Unassembled WGS sequence"/>
</dbReference>
<gene>
    <name evidence="2" type="ORF">K8U80_04515</name>
</gene>
<evidence type="ECO:0000313" key="3">
    <source>
        <dbReference type="Proteomes" id="UP000746751"/>
    </source>
</evidence>
<sequence>MRLGLGVREHVDHAMGEIPSARGELGGVDDAVDVRRPTVLMVVVMVAVVVMVVMIMVVMVTVVVVVVMMVAAAVLVLVLV</sequence>
<keyword evidence="1" id="KW-0812">Transmembrane</keyword>
<organism evidence="2 3">
    <name type="scientific">Collinsella ihumii</name>
    <dbReference type="NCBI Taxonomy" id="1720204"/>
    <lineage>
        <taxon>Bacteria</taxon>
        <taxon>Bacillati</taxon>
        <taxon>Actinomycetota</taxon>
        <taxon>Coriobacteriia</taxon>
        <taxon>Coriobacteriales</taxon>
        <taxon>Coriobacteriaceae</taxon>
        <taxon>Collinsella</taxon>
    </lineage>
</organism>
<evidence type="ECO:0000313" key="2">
    <source>
        <dbReference type="EMBL" id="HJG30641.1"/>
    </source>
</evidence>
<name>A0A921LQ59_9ACTN</name>
<dbReference type="AlphaFoldDB" id="A0A921LQ59"/>
<dbReference type="EMBL" id="DYVF01000031">
    <property type="protein sequence ID" value="HJG30641.1"/>
    <property type="molecule type" value="Genomic_DNA"/>
</dbReference>
<keyword evidence="1" id="KW-1133">Transmembrane helix</keyword>
<protein>
    <submittedName>
        <fullName evidence="2">Uncharacterized protein</fullName>
    </submittedName>
</protein>
<feature type="transmembrane region" description="Helical" evidence="1">
    <location>
        <begin position="46"/>
        <end position="79"/>
    </location>
</feature>
<comment type="caution">
    <text evidence="2">The sequence shown here is derived from an EMBL/GenBank/DDBJ whole genome shotgun (WGS) entry which is preliminary data.</text>
</comment>
<keyword evidence="1" id="KW-0472">Membrane</keyword>
<feature type="non-terminal residue" evidence="2">
    <location>
        <position position="80"/>
    </location>
</feature>
<evidence type="ECO:0000256" key="1">
    <source>
        <dbReference type="SAM" id="Phobius"/>
    </source>
</evidence>